<evidence type="ECO:0000313" key="2">
    <source>
        <dbReference type="EMBL" id="KTD33581.1"/>
    </source>
</evidence>
<reference evidence="2 3" key="1">
    <citation type="submission" date="2015-11" db="EMBL/GenBank/DDBJ databases">
        <title>Genomic analysis of 38 Legionella species identifies large and diverse effector repertoires.</title>
        <authorList>
            <person name="Burstein D."/>
            <person name="Amaro F."/>
            <person name="Zusman T."/>
            <person name="Lifshitz Z."/>
            <person name="Cohen O."/>
            <person name="Gilbert J.A."/>
            <person name="Pupko T."/>
            <person name="Shuman H.A."/>
            <person name="Segal G."/>
        </authorList>
    </citation>
    <scope>NUCLEOTIDE SEQUENCE [LARGE SCALE GENOMIC DNA]</scope>
    <source>
        <strain evidence="2 3">ATCC 49506</strain>
    </source>
</reference>
<dbReference type="Gene3D" id="3.30.470.20">
    <property type="entry name" value="ATP-grasp fold, B domain"/>
    <property type="match status" value="1"/>
</dbReference>
<comment type="caution">
    <text evidence="2">The sequence shown here is derived from an EMBL/GenBank/DDBJ whole genome shotgun (WGS) entry which is preliminary data.</text>
</comment>
<protein>
    <submittedName>
        <fullName evidence="2">RimK-like ATP-grasp domain protein</fullName>
    </submittedName>
</protein>
<name>A0A0W0WMM4_9GAMM</name>
<dbReference type="STRING" id="45070.Lnau_2332"/>
<accession>A0A0W0WMM4</accession>
<gene>
    <name evidence="2" type="ORF">Lnau_2332</name>
</gene>
<feature type="domain" description="ATP-grasp fold RimK-type" evidence="1">
    <location>
        <begin position="196"/>
        <end position="325"/>
    </location>
</feature>
<dbReference type="Proteomes" id="UP000054725">
    <property type="component" value="Unassembled WGS sequence"/>
</dbReference>
<organism evidence="2 3">
    <name type="scientific">Legionella nautarum</name>
    <dbReference type="NCBI Taxonomy" id="45070"/>
    <lineage>
        <taxon>Bacteria</taxon>
        <taxon>Pseudomonadati</taxon>
        <taxon>Pseudomonadota</taxon>
        <taxon>Gammaproteobacteria</taxon>
        <taxon>Legionellales</taxon>
        <taxon>Legionellaceae</taxon>
        <taxon>Legionella</taxon>
    </lineage>
</organism>
<dbReference type="PATRIC" id="fig|45070.6.peg.2459"/>
<sequence length="341" mass="39781">MFELESFIGGNYRPEIIGGRLDENHQTKFILDYSAIEKLDEVKVNAIAFGPKKDKVLFNLEYAIDYLDNILILYYEDIHKRWSYIRTNTECCFLYKKNALEQYKIKPKCLYIRGCQIDPDDKFWLSLGEFYNFVDTWDGKAVCSPKSQNNNESKLYQLNSSLKKASKNKANISIGNSYVIKGRKPFELLPNHNSYIVKSLSGIRSIVVDETEYKNWNQFNLNNLPILFQEKIQGNDLRIHVANGNLHGKLSSEKEKVDYRYDNKFFSLQDVYEFSEELRKFCIEVTSYEDNPLIGIDFIKIEDKYVVLEANPSPGWSAYHEHKGVKKESFISDLLAELKNV</sequence>
<proteinExistence type="predicted"/>
<dbReference type="SUPFAM" id="SSF56059">
    <property type="entry name" value="Glutathione synthetase ATP-binding domain-like"/>
    <property type="match status" value="1"/>
</dbReference>
<dbReference type="Pfam" id="PF08443">
    <property type="entry name" value="RimK"/>
    <property type="match status" value="1"/>
</dbReference>
<evidence type="ECO:0000313" key="3">
    <source>
        <dbReference type="Proteomes" id="UP000054725"/>
    </source>
</evidence>
<dbReference type="AlphaFoldDB" id="A0A0W0WMM4"/>
<dbReference type="InterPro" id="IPR013651">
    <property type="entry name" value="ATP-grasp_RimK-type"/>
</dbReference>
<evidence type="ECO:0000259" key="1">
    <source>
        <dbReference type="Pfam" id="PF08443"/>
    </source>
</evidence>
<dbReference type="OrthoDB" id="5633141at2"/>
<dbReference type="RefSeq" id="WP_058505335.1">
    <property type="nucleotide sequence ID" value="NZ_CAAAIF010000005.1"/>
</dbReference>
<keyword evidence="3" id="KW-1185">Reference proteome</keyword>
<dbReference type="EMBL" id="LNYO01000023">
    <property type="protein sequence ID" value="KTD33581.1"/>
    <property type="molecule type" value="Genomic_DNA"/>
</dbReference>